<accession>A0A8H6YBJ4</accession>
<protein>
    <recommendedName>
        <fullName evidence="2">DUF6589 domain-containing protein</fullName>
    </recommendedName>
</protein>
<dbReference type="Pfam" id="PF20231">
    <property type="entry name" value="DUF6589"/>
    <property type="match status" value="1"/>
</dbReference>
<keyword evidence="4" id="KW-1185">Reference proteome</keyword>
<sequence length="872" mass="99429">MRPAPIFTERPSVFQDVYSDPEYSEPETEESDFDPADLGDASDDESQLIDENYDADIDASDAIPRTVPAPTWLKPPPGPLAVKVIKIVTMIHGNGLTVAEFLDAFSWGDRDCTLDATLSAACVSLWKSPQLPGILRRWHKPPRPKNSRKERAKAAGSVMESFALECAQGIFERELESLANIFESPAGDDIKEESLTSISFPEMVKIVKTKSPNLWAMLFQLGQTKAQQQRNPNKNPANTILIVLAILSYTRTHHRGRLQKLFAIYFKFRGLSAKGFDTLHAIGLTMSNKWTGDAVDRISAEGMEAMKRLMDKFPWIMSYDNALVAFRVFSQRIDKKSSQGSGTAGTVYIKCSAKPLPKEINRMLQEFRREGMKNPLTAKEIFQISCLADGRRTPHLIFLILHYLFESPEFEFGTYSGRDHALLQRPAPIRQLPWGKDEITLQYLLGTLNIPEASYEDNARLIIEWLKQLDYTDPDAQKKLGLEQVMAWIGDQLTVDRLRNLFRFRAEDDNSFERLDWLLFPPGWLHIQMAFANSLHKQHLGTAKGRGLSAAFDILKCKGLQTAQTQGTFFHDLNETLHIIAEAQIRELWLQVGKTKNLADLRKKSPNELYKLAEQIVSDHASSAALVRMGLKKDQADDVKAQSIMFLRDMLPYILLRSAVKHGDVGFMEDMIPFMLFRFVGGKNNNYSGEMFELLQGLHHEWPPEICDFVRDNCWVINNTGRFAGFMAVDEAQEMNIKDIKVTYHSEGPNVDWEYLKKLHPAIHVIRAVNSHMEFEFKTRIRGRKHTVPKKEEDIRELQKWYCASMVHVFKPGRQIHSKLKTNPDQLKDTLTRGGVAIQTGKTLQNWVEIRTVERAMTEDWDNLLSGESDKE</sequence>
<name>A0A8H6YBJ4_9AGAR</name>
<evidence type="ECO:0000256" key="1">
    <source>
        <dbReference type="SAM" id="MobiDB-lite"/>
    </source>
</evidence>
<gene>
    <name evidence="3" type="ORF">MVEN_00924100</name>
</gene>
<evidence type="ECO:0000313" key="3">
    <source>
        <dbReference type="EMBL" id="KAF7355949.1"/>
    </source>
</evidence>
<dbReference type="OrthoDB" id="3251235at2759"/>
<evidence type="ECO:0000259" key="2">
    <source>
        <dbReference type="Pfam" id="PF20231"/>
    </source>
</evidence>
<reference evidence="3" key="1">
    <citation type="submission" date="2020-05" db="EMBL/GenBank/DDBJ databases">
        <title>Mycena genomes resolve the evolution of fungal bioluminescence.</title>
        <authorList>
            <person name="Tsai I.J."/>
        </authorList>
    </citation>
    <scope>NUCLEOTIDE SEQUENCE</scope>
    <source>
        <strain evidence="3">CCC161011</strain>
    </source>
</reference>
<feature type="domain" description="DUF6589" evidence="2">
    <location>
        <begin position="373"/>
        <end position="786"/>
    </location>
</feature>
<proteinExistence type="predicted"/>
<dbReference type="EMBL" id="JACAZI010000007">
    <property type="protein sequence ID" value="KAF7355949.1"/>
    <property type="molecule type" value="Genomic_DNA"/>
</dbReference>
<comment type="caution">
    <text evidence="3">The sequence shown here is derived from an EMBL/GenBank/DDBJ whole genome shotgun (WGS) entry which is preliminary data.</text>
</comment>
<dbReference type="InterPro" id="IPR046496">
    <property type="entry name" value="DUF6589"/>
</dbReference>
<dbReference type="Proteomes" id="UP000620124">
    <property type="component" value="Unassembled WGS sequence"/>
</dbReference>
<feature type="compositionally biased region" description="Acidic residues" evidence="1">
    <location>
        <begin position="22"/>
        <end position="45"/>
    </location>
</feature>
<evidence type="ECO:0000313" key="4">
    <source>
        <dbReference type="Proteomes" id="UP000620124"/>
    </source>
</evidence>
<dbReference type="AlphaFoldDB" id="A0A8H6YBJ4"/>
<organism evidence="3 4">
    <name type="scientific">Mycena venus</name>
    <dbReference type="NCBI Taxonomy" id="2733690"/>
    <lineage>
        <taxon>Eukaryota</taxon>
        <taxon>Fungi</taxon>
        <taxon>Dikarya</taxon>
        <taxon>Basidiomycota</taxon>
        <taxon>Agaricomycotina</taxon>
        <taxon>Agaricomycetes</taxon>
        <taxon>Agaricomycetidae</taxon>
        <taxon>Agaricales</taxon>
        <taxon>Marasmiineae</taxon>
        <taxon>Mycenaceae</taxon>
        <taxon>Mycena</taxon>
    </lineage>
</organism>
<feature type="region of interest" description="Disordered" evidence="1">
    <location>
        <begin position="1"/>
        <end position="45"/>
    </location>
</feature>